<dbReference type="PANTHER" id="PTHR47572">
    <property type="entry name" value="LIPOPROTEIN-RELATED"/>
    <property type="match status" value="1"/>
</dbReference>
<comment type="caution">
    <text evidence="6">The sequence shown here is derived from an EMBL/GenBank/DDBJ whole genome shotgun (WGS) entry which is preliminary data.</text>
</comment>
<evidence type="ECO:0000256" key="3">
    <source>
        <dbReference type="PIRSR" id="PIRSR605511-2"/>
    </source>
</evidence>
<dbReference type="InterPro" id="IPR005511">
    <property type="entry name" value="SMP-30"/>
</dbReference>
<dbReference type="InterPro" id="IPR051262">
    <property type="entry name" value="SMP-30/CGR1_Lactonase"/>
</dbReference>
<dbReference type="Pfam" id="PF08450">
    <property type="entry name" value="SGL"/>
    <property type="match status" value="1"/>
</dbReference>
<dbReference type="EMBL" id="QWFX01000005">
    <property type="protein sequence ID" value="RIJ32689.1"/>
    <property type="molecule type" value="Genomic_DNA"/>
</dbReference>
<keyword evidence="3" id="KW-0479">Metal-binding</keyword>
<feature type="domain" description="SMP-30/Gluconolactonase/LRE-like region" evidence="5">
    <location>
        <begin position="61"/>
        <end position="325"/>
    </location>
</feature>
<feature type="binding site" evidence="3">
    <location>
        <position position="63"/>
    </location>
    <ligand>
        <name>a divalent metal cation</name>
        <dbReference type="ChEBI" id="CHEBI:60240"/>
    </ligand>
</feature>
<comment type="cofactor">
    <cofactor evidence="3">
        <name>Zn(2+)</name>
        <dbReference type="ChEBI" id="CHEBI:29105"/>
    </cofactor>
    <text evidence="3">Binds 1 divalent metal cation per subunit.</text>
</comment>
<dbReference type="InterPro" id="IPR011042">
    <property type="entry name" value="6-blade_b-propeller_TolB-like"/>
</dbReference>
<gene>
    <name evidence="6" type="ORF">D1223_02220</name>
</gene>
<keyword evidence="7" id="KW-1185">Reference proteome</keyword>
<feature type="binding site" evidence="3">
    <location>
        <position position="271"/>
    </location>
    <ligand>
        <name>a divalent metal cation</name>
        <dbReference type="ChEBI" id="CHEBI:60240"/>
    </ligand>
</feature>
<feature type="binding site" evidence="3">
    <location>
        <position position="215"/>
    </location>
    <ligand>
        <name>a divalent metal cation</name>
        <dbReference type="ChEBI" id="CHEBI:60240"/>
    </ligand>
</feature>
<feature type="active site" description="Proton donor/acceptor" evidence="2">
    <location>
        <position position="271"/>
    </location>
</feature>
<dbReference type="GO" id="GO:0016787">
    <property type="term" value="F:hydrolase activity"/>
    <property type="evidence" value="ECO:0007669"/>
    <property type="project" value="UniProtKB-KW"/>
</dbReference>
<dbReference type="PANTHER" id="PTHR47572:SF4">
    <property type="entry name" value="LACTONASE DRP35"/>
    <property type="match status" value="1"/>
</dbReference>
<evidence type="ECO:0000256" key="1">
    <source>
        <dbReference type="ARBA" id="ARBA00022801"/>
    </source>
</evidence>
<dbReference type="SUPFAM" id="SSF63829">
    <property type="entry name" value="Calcium-dependent phosphotriesterase"/>
    <property type="match status" value="1"/>
</dbReference>
<keyword evidence="4" id="KW-0732">Signal</keyword>
<evidence type="ECO:0000313" key="6">
    <source>
        <dbReference type="EMBL" id="RIJ32689.1"/>
    </source>
</evidence>
<sequence length="338" mass="36102">MRFHRRQVLIGLAGAAAACQAPALLVSDEGATVTLDVFDDGLRDIVDPGAKLIKRAEGFTWSEGPAWDPVRARLYFSDVPQNKAWMWSEAGGKELFLDPSGAAEAEGFREPGSNGLLYANDGSLLVCNHGLRRVERLNIETRERSVVADQFDGKPFNSPNDVIEASDGTIYFTDPPYGLAGMNDSPLKALTFNGVYRLRPGGTVELLLDDMTFPNGVALSPDQTRLYVSQSDPAAPILRELSFDGDGAIASDRILFDAAPFAEDGSPGLPDGMAVDAAGRIFLTGPGGIFVVAPQGQVLGRIRMPKATANCAFGGDGSRLFITSSDVLYELPTKTMGI</sequence>
<feature type="binding site" evidence="3">
    <location>
        <position position="160"/>
    </location>
    <ligand>
        <name>substrate</name>
    </ligand>
</feature>
<evidence type="ECO:0000256" key="2">
    <source>
        <dbReference type="PIRSR" id="PIRSR605511-1"/>
    </source>
</evidence>
<name>A0A399RRN3_9PROT</name>
<dbReference type="RefSeq" id="WP_119374770.1">
    <property type="nucleotide sequence ID" value="NZ_QWFX01000005.1"/>
</dbReference>
<dbReference type="Gene3D" id="2.120.10.30">
    <property type="entry name" value="TolB, C-terminal domain"/>
    <property type="match status" value="1"/>
</dbReference>
<keyword evidence="3" id="KW-0862">Zinc</keyword>
<dbReference type="AlphaFoldDB" id="A0A399RRN3"/>
<dbReference type="PRINTS" id="PR01790">
    <property type="entry name" value="SMP30FAMILY"/>
</dbReference>
<accession>A0A399RRN3</accession>
<protein>
    <submittedName>
        <fullName evidence="6">SMP-30/gluconolactonase/LRE family protein</fullName>
    </submittedName>
</protein>
<dbReference type="GO" id="GO:0046872">
    <property type="term" value="F:metal ion binding"/>
    <property type="evidence" value="ECO:0007669"/>
    <property type="project" value="UniProtKB-KW"/>
</dbReference>
<organism evidence="6 7">
    <name type="scientific">Henriciella mobilis</name>
    <dbReference type="NCBI Taxonomy" id="2305467"/>
    <lineage>
        <taxon>Bacteria</taxon>
        <taxon>Pseudomonadati</taxon>
        <taxon>Pseudomonadota</taxon>
        <taxon>Alphaproteobacteria</taxon>
        <taxon>Hyphomonadales</taxon>
        <taxon>Hyphomonadaceae</taxon>
        <taxon>Henriciella</taxon>
    </lineage>
</organism>
<dbReference type="Proteomes" id="UP000266385">
    <property type="component" value="Unassembled WGS sequence"/>
</dbReference>
<reference evidence="6 7" key="1">
    <citation type="submission" date="2018-08" db="EMBL/GenBank/DDBJ databases">
        <title>Henriciella mobilis sp. nov., isolated from seawater.</title>
        <authorList>
            <person name="Cheng H."/>
            <person name="Wu Y.-H."/>
            <person name="Xu X.-W."/>
            <person name="Guo L.-L."/>
        </authorList>
    </citation>
    <scope>NUCLEOTIDE SEQUENCE [LARGE SCALE GENOMIC DNA]</scope>
    <source>
        <strain evidence="6 7">JN25</strain>
    </source>
</reference>
<evidence type="ECO:0000259" key="5">
    <source>
        <dbReference type="Pfam" id="PF08450"/>
    </source>
</evidence>
<feature type="signal peptide" evidence="4">
    <location>
        <begin position="1"/>
        <end position="23"/>
    </location>
</feature>
<dbReference type="PROSITE" id="PS51257">
    <property type="entry name" value="PROKAR_LIPOPROTEIN"/>
    <property type="match status" value="1"/>
</dbReference>
<proteinExistence type="predicted"/>
<feature type="chain" id="PRO_5017188182" evidence="4">
    <location>
        <begin position="24"/>
        <end position="338"/>
    </location>
</feature>
<dbReference type="OrthoDB" id="241638at2"/>
<evidence type="ECO:0000256" key="4">
    <source>
        <dbReference type="SAM" id="SignalP"/>
    </source>
</evidence>
<evidence type="ECO:0000313" key="7">
    <source>
        <dbReference type="Proteomes" id="UP000266385"/>
    </source>
</evidence>
<dbReference type="InterPro" id="IPR013658">
    <property type="entry name" value="SGL"/>
</dbReference>
<keyword evidence="1" id="KW-0378">Hydrolase</keyword>